<name>A0A7T5VD61_9BACT</name>
<comment type="function">
    <text evidence="7">Provides the (R)-glutamate required for cell wall biosynthesis.</text>
</comment>
<dbReference type="RefSeq" id="WP_199264395.1">
    <property type="nucleotide sequence ID" value="NZ_CP054140.1"/>
</dbReference>
<dbReference type="GO" id="GO:0008881">
    <property type="term" value="F:glutamate racemase activity"/>
    <property type="evidence" value="ECO:0007669"/>
    <property type="project" value="UniProtKB-UniRule"/>
</dbReference>
<dbReference type="InterPro" id="IPR001920">
    <property type="entry name" value="Asp/Glu_race"/>
</dbReference>
<dbReference type="Proteomes" id="UP000596092">
    <property type="component" value="Chromosome"/>
</dbReference>
<dbReference type="PANTHER" id="PTHR21198">
    <property type="entry name" value="GLUTAMATE RACEMASE"/>
    <property type="match status" value="1"/>
</dbReference>
<protein>
    <recommendedName>
        <fullName evidence="2 7">Glutamate racemase</fullName>
        <ecNumber evidence="2 7">5.1.1.3</ecNumber>
    </recommendedName>
</protein>
<keyword evidence="9" id="KW-1185">Reference proteome</keyword>
<dbReference type="PANTHER" id="PTHR21198:SF2">
    <property type="entry name" value="GLUTAMATE RACEMASE"/>
    <property type="match status" value="1"/>
</dbReference>
<dbReference type="NCBIfam" id="TIGR00067">
    <property type="entry name" value="glut_race"/>
    <property type="match status" value="1"/>
</dbReference>
<keyword evidence="6 7" id="KW-0961">Cell wall biogenesis/degradation</keyword>
<evidence type="ECO:0000256" key="2">
    <source>
        <dbReference type="ARBA" id="ARBA00013090"/>
    </source>
</evidence>
<dbReference type="HAMAP" id="MF_00258">
    <property type="entry name" value="Glu_racemase"/>
    <property type="match status" value="1"/>
</dbReference>
<sequence length="262" mass="28866">MIGIFDSGVGGMTVARAIEQCCPGYPFVYLGDLARTPYGSKSPAMITEYSHRNTDFLLNQGAKLIVIACNSAASTASTFLRNTYSQRIIDVISPAVARAVSVSETGKIGLIGTRATINSGLYEQRLQAARSDCRVYNQACPLLVPLVEEGWLGRRETKMIVKNYLRPLRDKQIDTLILGCTHYPLLKKIIVPRIGRRVQIIDSSVEVALHLKALLAADEKMRSELYCPEQSSRFFVSDIPAPVHDLASTIFGRSVTLEKTDV</sequence>
<dbReference type="SUPFAM" id="SSF53681">
    <property type="entry name" value="Aspartate/glutamate racemase"/>
    <property type="match status" value="2"/>
</dbReference>
<dbReference type="InterPro" id="IPR015942">
    <property type="entry name" value="Asp/Glu/hydantoin_racemase"/>
</dbReference>
<dbReference type="EC" id="5.1.1.3" evidence="2 7"/>
<keyword evidence="4 7" id="KW-0573">Peptidoglycan synthesis</keyword>
<gene>
    <name evidence="7" type="primary">murI</name>
    <name evidence="8" type="ORF">HP555_06695</name>
</gene>
<keyword evidence="3 7" id="KW-0133">Cell shape</keyword>
<feature type="binding site" evidence="7">
    <location>
        <begin position="70"/>
        <end position="71"/>
    </location>
    <ligand>
        <name>substrate</name>
    </ligand>
</feature>
<dbReference type="FunFam" id="3.40.50.1860:FF:000001">
    <property type="entry name" value="Glutamate racemase"/>
    <property type="match status" value="1"/>
</dbReference>
<feature type="binding site" evidence="7">
    <location>
        <begin position="6"/>
        <end position="7"/>
    </location>
    <ligand>
        <name>substrate</name>
    </ligand>
</feature>
<evidence type="ECO:0000256" key="7">
    <source>
        <dbReference type="HAMAP-Rule" id="MF_00258"/>
    </source>
</evidence>
<dbReference type="GO" id="GO:0071555">
    <property type="term" value="P:cell wall organization"/>
    <property type="evidence" value="ECO:0007669"/>
    <property type="project" value="UniProtKB-KW"/>
</dbReference>
<reference evidence="8 9" key="1">
    <citation type="submission" date="2020-05" db="EMBL/GenBank/DDBJ databases">
        <title>Complete genome of Desulfobulbus oligotrophicus.</title>
        <authorList>
            <person name="Podar M."/>
        </authorList>
    </citation>
    <scope>NUCLEOTIDE SEQUENCE [LARGE SCALE GENOMIC DNA]</scope>
    <source>
        <strain evidence="8 9">Prop6</strain>
    </source>
</reference>
<evidence type="ECO:0000256" key="3">
    <source>
        <dbReference type="ARBA" id="ARBA00022960"/>
    </source>
</evidence>
<organism evidence="8 9">
    <name type="scientific">Desulfobulbus oligotrophicus</name>
    <dbReference type="NCBI Taxonomy" id="1909699"/>
    <lineage>
        <taxon>Bacteria</taxon>
        <taxon>Pseudomonadati</taxon>
        <taxon>Thermodesulfobacteriota</taxon>
        <taxon>Desulfobulbia</taxon>
        <taxon>Desulfobulbales</taxon>
        <taxon>Desulfobulbaceae</taxon>
        <taxon>Desulfobulbus</taxon>
    </lineage>
</organism>
<dbReference type="GO" id="GO:0009252">
    <property type="term" value="P:peptidoglycan biosynthetic process"/>
    <property type="evidence" value="ECO:0007669"/>
    <property type="project" value="UniProtKB-UniRule"/>
</dbReference>
<comment type="similarity">
    <text evidence="7">Belongs to the aspartate/glutamate racemases family.</text>
</comment>
<dbReference type="Pfam" id="PF01177">
    <property type="entry name" value="Asp_Glu_race"/>
    <property type="match status" value="1"/>
</dbReference>
<dbReference type="GO" id="GO:0008360">
    <property type="term" value="P:regulation of cell shape"/>
    <property type="evidence" value="ECO:0007669"/>
    <property type="project" value="UniProtKB-KW"/>
</dbReference>
<dbReference type="Gene3D" id="3.40.50.1860">
    <property type="match status" value="2"/>
</dbReference>
<feature type="active site" description="Proton donor/acceptor" evidence="7">
    <location>
        <position position="69"/>
    </location>
</feature>
<evidence type="ECO:0000256" key="6">
    <source>
        <dbReference type="ARBA" id="ARBA00023316"/>
    </source>
</evidence>
<evidence type="ECO:0000256" key="1">
    <source>
        <dbReference type="ARBA" id="ARBA00001602"/>
    </source>
</evidence>
<dbReference type="AlphaFoldDB" id="A0A7T5VD61"/>
<evidence type="ECO:0000313" key="9">
    <source>
        <dbReference type="Proteomes" id="UP000596092"/>
    </source>
</evidence>
<feature type="binding site" evidence="7">
    <location>
        <begin position="38"/>
        <end position="39"/>
    </location>
    <ligand>
        <name>substrate</name>
    </ligand>
</feature>
<comment type="pathway">
    <text evidence="7">Cell wall biogenesis; peptidoglycan biosynthesis.</text>
</comment>
<comment type="catalytic activity">
    <reaction evidence="1 7">
        <text>L-glutamate = D-glutamate</text>
        <dbReference type="Rhea" id="RHEA:12813"/>
        <dbReference type="ChEBI" id="CHEBI:29985"/>
        <dbReference type="ChEBI" id="CHEBI:29986"/>
        <dbReference type="EC" id="5.1.1.3"/>
    </reaction>
</comment>
<dbReference type="InterPro" id="IPR033134">
    <property type="entry name" value="Asp/Glu_racemase_AS_2"/>
</dbReference>
<feature type="active site" description="Proton donor/acceptor" evidence="7">
    <location>
        <position position="180"/>
    </location>
</feature>
<evidence type="ECO:0000313" key="8">
    <source>
        <dbReference type="EMBL" id="QQG65574.1"/>
    </source>
</evidence>
<keyword evidence="5 7" id="KW-0413">Isomerase</keyword>
<dbReference type="InterPro" id="IPR004391">
    <property type="entry name" value="Glu_race"/>
</dbReference>
<proteinExistence type="inferred from homology"/>
<dbReference type="UniPathway" id="UPA00219"/>
<feature type="binding site" evidence="7">
    <location>
        <begin position="181"/>
        <end position="182"/>
    </location>
    <ligand>
        <name>substrate</name>
    </ligand>
</feature>
<evidence type="ECO:0000256" key="4">
    <source>
        <dbReference type="ARBA" id="ARBA00022984"/>
    </source>
</evidence>
<accession>A0A7T5VD61</accession>
<dbReference type="EMBL" id="CP054140">
    <property type="protein sequence ID" value="QQG65574.1"/>
    <property type="molecule type" value="Genomic_DNA"/>
</dbReference>
<dbReference type="KEGG" id="dog:HP555_06695"/>
<dbReference type="PROSITE" id="PS00924">
    <property type="entry name" value="ASP_GLU_RACEMASE_2"/>
    <property type="match status" value="1"/>
</dbReference>
<evidence type="ECO:0000256" key="5">
    <source>
        <dbReference type="ARBA" id="ARBA00023235"/>
    </source>
</evidence>